<dbReference type="SMART" id="SM00184">
    <property type="entry name" value="RING"/>
    <property type="match status" value="1"/>
</dbReference>
<dbReference type="PROSITE" id="PS50089">
    <property type="entry name" value="ZF_RING_2"/>
    <property type="match status" value="1"/>
</dbReference>
<dbReference type="InterPro" id="IPR013083">
    <property type="entry name" value="Znf_RING/FYVE/PHD"/>
</dbReference>
<dbReference type="AlphaFoldDB" id="A0A6S6VT23"/>
<name>A0A6S6VT23_9PLEO</name>
<accession>A0A6S6VT23</accession>
<protein>
    <submittedName>
        <fullName evidence="2">RING finger protein</fullName>
    </submittedName>
</protein>
<dbReference type="EMBL" id="HG992977">
    <property type="protein sequence ID" value="CAE6995814.1"/>
    <property type="molecule type" value="Genomic_DNA"/>
</dbReference>
<sequence length="119" mass="13511">MMFSTTYARIRANAIRPTTADDKLPPTCPICLESWNRGIDTVQNSRSSCSTSDANDSAAEPAVAIKKCGHIFGRNCLTRWMRDCNTCPVCRIEFFAMQPKQFKYTDYFVFSGVPIHLFR</sequence>
<evidence type="ECO:0000259" key="1">
    <source>
        <dbReference type="PROSITE" id="PS50089"/>
    </source>
</evidence>
<feature type="domain" description="RING-type" evidence="1">
    <location>
        <begin position="28"/>
        <end position="91"/>
    </location>
</feature>
<evidence type="ECO:0000313" key="2">
    <source>
        <dbReference type="EMBL" id="CAE6995814.1"/>
    </source>
</evidence>
<dbReference type="Pfam" id="PF13639">
    <property type="entry name" value="zf-RING_2"/>
    <property type="match status" value="1"/>
</dbReference>
<proteinExistence type="predicted"/>
<gene>
    <name evidence="2" type="ORF">PTTW11_00195</name>
</gene>
<reference evidence="2" key="1">
    <citation type="submission" date="2021-02" db="EMBL/GenBank/DDBJ databases">
        <authorList>
            <person name="Syme A R."/>
            <person name="Syme A R."/>
            <person name="Moolhuijzen P."/>
        </authorList>
    </citation>
    <scope>NUCLEOTIDE SEQUENCE</scope>
    <source>
        <strain evidence="2">W1-1</strain>
    </source>
</reference>
<organism evidence="2 3">
    <name type="scientific">Pyrenophora teres f. teres</name>
    <dbReference type="NCBI Taxonomy" id="97479"/>
    <lineage>
        <taxon>Eukaryota</taxon>
        <taxon>Fungi</taxon>
        <taxon>Dikarya</taxon>
        <taxon>Ascomycota</taxon>
        <taxon>Pezizomycotina</taxon>
        <taxon>Dothideomycetes</taxon>
        <taxon>Pleosporomycetidae</taxon>
        <taxon>Pleosporales</taxon>
        <taxon>Pleosporineae</taxon>
        <taxon>Pleosporaceae</taxon>
        <taxon>Pyrenophora</taxon>
    </lineage>
</organism>
<dbReference type="InterPro" id="IPR001841">
    <property type="entry name" value="Znf_RING"/>
</dbReference>
<dbReference type="Gene3D" id="3.30.40.10">
    <property type="entry name" value="Zinc/RING finger domain, C3HC4 (zinc finger)"/>
    <property type="match status" value="1"/>
</dbReference>
<evidence type="ECO:0000313" key="3">
    <source>
        <dbReference type="Proteomes" id="UP000472372"/>
    </source>
</evidence>
<dbReference type="Proteomes" id="UP000472372">
    <property type="component" value="Chromosome 1"/>
</dbReference>
<dbReference type="SUPFAM" id="SSF57850">
    <property type="entry name" value="RING/U-box"/>
    <property type="match status" value="1"/>
</dbReference>